<protein>
    <submittedName>
        <fullName evidence="2">HDC18183</fullName>
    </submittedName>
</protein>
<sequence>MNMQKSPAARINKYKIRGNERLLGSNTKTGSILELLPRQLDKPSSQRDSGCGHMDMGMGMGMGMDMEKVGLEDGQEGASPNQAPFALI</sequence>
<feature type="region of interest" description="Disordered" evidence="1">
    <location>
        <begin position="39"/>
        <end position="65"/>
    </location>
</feature>
<evidence type="ECO:0000256" key="1">
    <source>
        <dbReference type="SAM" id="MobiDB-lite"/>
    </source>
</evidence>
<name>Q6III0_DROME</name>
<dbReference type="AlphaFoldDB" id="Q6III0"/>
<accession>Q6III0</accession>
<organism evidence="2">
    <name type="scientific">Drosophila melanogaster</name>
    <name type="common">Fruit fly</name>
    <dbReference type="NCBI Taxonomy" id="7227"/>
    <lineage>
        <taxon>Eukaryota</taxon>
        <taxon>Metazoa</taxon>
        <taxon>Ecdysozoa</taxon>
        <taxon>Arthropoda</taxon>
        <taxon>Hexapoda</taxon>
        <taxon>Insecta</taxon>
        <taxon>Pterygota</taxon>
        <taxon>Neoptera</taxon>
        <taxon>Endopterygota</taxon>
        <taxon>Diptera</taxon>
        <taxon>Brachycera</taxon>
        <taxon>Muscomorpha</taxon>
        <taxon>Ephydroidea</taxon>
        <taxon>Drosophilidae</taxon>
        <taxon>Drosophila</taxon>
        <taxon>Sophophora</taxon>
    </lineage>
</organism>
<evidence type="ECO:0000313" key="2">
    <source>
        <dbReference type="EMBL" id="DAA03286.1"/>
    </source>
</evidence>
<proteinExistence type="predicted"/>
<gene>
    <name evidence="2" type="ORF">HDC18183</name>
</gene>
<dbReference type="EMBL" id="BK003086">
    <property type="protein sequence ID" value="DAA03286.1"/>
    <property type="molecule type" value="Genomic_DNA"/>
</dbReference>
<reference evidence="2" key="1">
    <citation type="journal article" date="2003" name="Genome Biol.">
        <title>An integrated gene annotation and transcriptional profiling approach towards the full gene content of the Drosophila genome.</title>
        <authorList>
            <person name="Hild M."/>
            <person name="Beckmann B."/>
            <person name="Haas S.A."/>
            <person name="Koch B."/>
            <person name="Solovyev V."/>
            <person name="Busold C."/>
            <person name="Fellenberg K."/>
            <person name="Boutros M."/>
            <person name="Vingron M."/>
            <person name="Sauer F."/>
            <person name="Hoheisel J.D."/>
            <person name="Paro R."/>
        </authorList>
    </citation>
    <scope>NUCLEOTIDE SEQUENCE</scope>
</reference>